<sequence>MNIELSVLVCVVNCLAIASCHSYGKGSHELATPPKLRIPEGRRQIALVATRKGHKYPYLLAFHRNECEFCQDMEALINRANVEHNLHIKRLDVASDNNYELMVKLDRKSKCGGLPFFYNLLTHQHICGATNYRNLIAWANGKYLSNANPYPLKEEEIKASYRRSGLYARIMVKLRNVSLYTEI</sequence>
<evidence type="ECO:0000313" key="3">
    <source>
        <dbReference type="Proteomes" id="UP000033188"/>
    </source>
</evidence>
<dbReference type="Proteomes" id="UP000033188">
    <property type="component" value="Chromosome 1"/>
</dbReference>
<proteinExistence type="predicted"/>
<accession>A0A061D912</accession>
<keyword evidence="1" id="KW-0732">Signal</keyword>
<dbReference type="AlphaFoldDB" id="A0A061D912"/>
<organism evidence="2 3">
    <name type="scientific">Babesia bigemina</name>
    <dbReference type="NCBI Taxonomy" id="5866"/>
    <lineage>
        <taxon>Eukaryota</taxon>
        <taxon>Sar</taxon>
        <taxon>Alveolata</taxon>
        <taxon>Apicomplexa</taxon>
        <taxon>Aconoidasida</taxon>
        <taxon>Piroplasmida</taxon>
        <taxon>Babesiidae</taxon>
        <taxon>Babesia</taxon>
    </lineage>
</organism>
<dbReference type="RefSeq" id="XP_012766406.1">
    <property type="nucleotide sequence ID" value="XM_012910952.1"/>
</dbReference>
<dbReference type="VEuPathDB" id="PiroplasmaDB:BBBOND_0105290"/>
<evidence type="ECO:0000256" key="1">
    <source>
        <dbReference type="SAM" id="SignalP"/>
    </source>
</evidence>
<name>A0A061D912_BABBI</name>
<gene>
    <name evidence="2" type="ORF">BBBOND_0105290</name>
</gene>
<dbReference type="OMA" id="FHRNECE"/>
<dbReference type="OrthoDB" id="394396at2759"/>
<reference evidence="3" key="1">
    <citation type="journal article" date="2014" name="Nucleic Acids Res.">
        <title>The evolutionary dynamics of variant antigen genes in Babesia reveal a history of genomic innovation underlying host-parasite interaction.</title>
        <authorList>
            <person name="Jackson A.P."/>
            <person name="Otto T.D."/>
            <person name="Darby A."/>
            <person name="Ramaprasad A."/>
            <person name="Xia D."/>
            <person name="Echaide I.E."/>
            <person name="Farber M."/>
            <person name="Gahlot S."/>
            <person name="Gamble J."/>
            <person name="Gupta D."/>
            <person name="Gupta Y."/>
            <person name="Jackson L."/>
            <person name="Malandrin L."/>
            <person name="Malas T.B."/>
            <person name="Moussa E."/>
            <person name="Nair M."/>
            <person name="Reid A.J."/>
            <person name="Sanders M."/>
            <person name="Sharma J."/>
            <person name="Tracey A."/>
            <person name="Quail M.A."/>
            <person name="Weir W."/>
            <person name="Wastling J.M."/>
            <person name="Hall N."/>
            <person name="Willadsen P."/>
            <person name="Lingelbach K."/>
            <person name="Shiels B."/>
            <person name="Tait A."/>
            <person name="Berriman M."/>
            <person name="Allred D.R."/>
            <person name="Pain A."/>
        </authorList>
    </citation>
    <scope>NUCLEOTIDE SEQUENCE [LARGE SCALE GENOMIC DNA]</scope>
    <source>
        <strain evidence="3">Bond</strain>
    </source>
</reference>
<dbReference type="GeneID" id="24562761"/>
<keyword evidence="3" id="KW-1185">Reference proteome</keyword>
<evidence type="ECO:0000313" key="2">
    <source>
        <dbReference type="EMBL" id="CDR94220.1"/>
    </source>
</evidence>
<feature type="signal peptide" evidence="1">
    <location>
        <begin position="1"/>
        <end position="22"/>
    </location>
</feature>
<dbReference type="InterPro" id="IPR036249">
    <property type="entry name" value="Thioredoxin-like_sf"/>
</dbReference>
<protein>
    <submittedName>
        <fullName evidence="2">Uncharacterized protein</fullName>
    </submittedName>
</protein>
<feature type="chain" id="PRO_5001595584" evidence="1">
    <location>
        <begin position="23"/>
        <end position="183"/>
    </location>
</feature>
<dbReference type="SUPFAM" id="SSF52833">
    <property type="entry name" value="Thioredoxin-like"/>
    <property type="match status" value="1"/>
</dbReference>
<dbReference type="EMBL" id="LK391707">
    <property type="protein sequence ID" value="CDR94220.1"/>
    <property type="molecule type" value="Genomic_DNA"/>
</dbReference>
<dbReference type="KEGG" id="bbig:BBBOND_0105290"/>